<feature type="region of interest" description="Disordered" evidence="10">
    <location>
        <begin position="971"/>
        <end position="996"/>
    </location>
</feature>
<reference evidence="14" key="1">
    <citation type="submission" date="2019-02" db="EMBL/GenBank/DDBJ databases">
        <title>FDA dAtabase for Regulatory Grade micrObial Sequences (FDA-ARGOS): Supporting development and validation of Infectious Disease Dx tests.</title>
        <authorList>
            <person name="Duncan R."/>
            <person name="Fisher C."/>
            <person name="Tallon L."/>
            <person name="Sadzewicz L."/>
            <person name="Sengamalay N."/>
            <person name="Ott S."/>
            <person name="Godinez A."/>
            <person name="Nagaraj S."/>
            <person name="Vavikolanu K."/>
            <person name="Nadendla S."/>
            <person name="Aluvathingal J."/>
            <person name="Sichtig H."/>
        </authorList>
    </citation>
    <scope>NUCLEOTIDE SEQUENCE [LARGE SCALE GENOMIC DNA]</scope>
    <source>
        <strain evidence="14">FDAARGOS_361</strain>
    </source>
</reference>
<evidence type="ECO:0000256" key="7">
    <source>
        <dbReference type="ARBA" id="ARBA00024603"/>
    </source>
</evidence>
<dbReference type="Proteomes" id="UP000318447">
    <property type="component" value="Unassembled WGS sequence"/>
</dbReference>
<feature type="transmembrane region" description="Helical" evidence="11">
    <location>
        <begin position="1156"/>
        <end position="1186"/>
    </location>
</feature>
<dbReference type="GO" id="GO:0004222">
    <property type="term" value="F:metalloendopeptidase activity"/>
    <property type="evidence" value="ECO:0007669"/>
    <property type="project" value="UniProtKB-EC"/>
</dbReference>
<evidence type="ECO:0000256" key="11">
    <source>
        <dbReference type="SAM" id="Phobius"/>
    </source>
</evidence>
<feature type="compositionally biased region" description="Low complexity" evidence="10">
    <location>
        <begin position="721"/>
        <end position="735"/>
    </location>
</feature>
<sequence length="1196" mass="131489">MSANPLLQQSTLQYQYPPFDRIAVEHYAPAFEQGMAEQMAEIEVIKSNPDAPTLENTVVALERSGAQLKRARLVFQNLCSAHTNPEMQSLEQAYAPKFAVHTDRIYLDGALYHRIKAVYDARASLAGEDLRLVEHYEREFRKAGAALHDSDKEKLKQVNERLATLESDFAKKVMGTRKTASLVVDDVAELEGLSEDEIATAQKEAESLGHPGKYALIIVNTTQQPLLASLRSRETRRRLFEASVQRAGRGDENDTSAIIVEIAQLRLRKARLLGKKSFSEWQLQNQMADPASAEALLRDMGDAAASKVKREAADIKQMIREEGGDFELAPWDWKYYAERVRKQRYDLDENETKPYFELNNVLERGVFYTAEKLYGVTMQRRTDLPVYHPDVMSFEMFDCTGESLAIFCLDPYARASKRGGAWMTFYVRQSSLLGQKPVVYNVLNVVKPAEGRPTLLSRSDVTTLFHEFGHGLHGMLSNLKYSTLSGTSVARDFLEFPSQINEHWAMYDAVLKNYAIHYETKEPIPQALVDRMKAAETYGAGFHTIEVVKAAYLDLCWHLVAEETAVLPPAQMEEAAMKSFGVGMTEVPPRYHSGYFMHTFSGGYASNYYVYQWARVLDCDGFEWFLENGGLTRENGDHLRACVLSVGNSVDANVAYEKFAGRKANMKAFLRINGLLDKYTTPLLREISRNEPPSAKNERNNPDYSSMKPSKRAANLDSRGATSADHSTAASHTEAVPPLTVDTLTVPLVHAECAPTTAPLSPGNGLTPTLAECASEAARRPTEAAPVSAVEALPPTPTECAWNAVPLSRGSVPPLLLRGVDAEAELAAAQLVVAARSAMTPAPVYSSCHKPVYVERGAAWDAEMAVKASVNRLRCQAYGSPVPYGALEGSIIVPPTPFDDHFPASAPHGSYYQLDAHREVAPASAYSSCHAAVYAEVRPALDGKRAARELSYPFRPSTGITHAFAAAPQASEAAPVSATSQRPKRRVVGPSAPAAAEVSTLRGQNALPADVPRAPRVVLDAGTTMGLRGMQGATARRGAVILQCIEGQVSSDTAPRSVESEAVVAENLGGTCGRVNRYGRWSNCGGENQRASPRTQNAEALSSPVLRDDSAPRDKTALAFKQLLELLRRRLVRHPVRRTSPEDLCICVLTSVRLHFSFASVLVFSCCVSLNLSLSIYIFVCVLCLLMRRVCGWSLL</sequence>
<dbReference type="VEuPathDB" id="TriTrypDB:LDHU3_01.0970"/>
<evidence type="ECO:0000256" key="6">
    <source>
        <dbReference type="ARBA" id="ARBA00023049"/>
    </source>
</evidence>
<feature type="region of interest" description="Disordered" evidence="10">
    <location>
        <begin position="1086"/>
        <end position="1110"/>
    </location>
</feature>
<proteinExistence type="inferred from homology"/>
<evidence type="ECO:0000256" key="1">
    <source>
        <dbReference type="ARBA" id="ARBA00006040"/>
    </source>
</evidence>
<evidence type="ECO:0000256" key="10">
    <source>
        <dbReference type="SAM" id="MobiDB-lite"/>
    </source>
</evidence>
<dbReference type="InterPro" id="IPR045090">
    <property type="entry name" value="Pept_M3A_M3B"/>
</dbReference>
<keyword evidence="5 9" id="KW-0862">Zinc</keyword>
<evidence type="ECO:0000256" key="4">
    <source>
        <dbReference type="ARBA" id="ARBA00022801"/>
    </source>
</evidence>
<dbReference type="FunFam" id="3.40.390.10:FF:000009">
    <property type="entry name" value="Oligopeptidase A"/>
    <property type="match status" value="1"/>
</dbReference>
<evidence type="ECO:0000256" key="2">
    <source>
        <dbReference type="ARBA" id="ARBA00022670"/>
    </source>
</evidence>
<dbReference type="GO" id="GO:0006508">
    <property type="term" value="P:proteolysis"/>
    <property type="evidence" value="ECO:0007669"/>
    <property type="project" value="UniProtKB-KW"/>
</dbReference>
<dbReference type="Gene3D" id="1.10.1370.40">
    <property type="match status" value="1"/>
</dbReference>
<keyword evidence="3 9" id="KW-0479">Metal-binding</keyword>
<dbReference type="PANTHER" id="PTHR43660:SF1">
    <property type="entry name" value="DIPEPTIDYL CARBOXYPEPTIDASE"/>
    <property type="match status" value="1"/>
</dbReference>
<evidence type="ECO:0000259" key="12">
    <source>
        <dbReference type="Pfam" id="PF01432"/>
    </source>
</evidence>
<name>A0A504Y8T0_LEIDO</name>
<gene>
    <name evidence="13" type="ORF">CGC21_18525</name>
</gene>
<protein>
    <recommendedName>
        <fullName evidence="8">oligopeptidase A</fullName>
        <ecNumber evidence="8">3.4.24.70</ecNumber>
    </recommendedName>
</protein>
<evidence type="ECO:0000313" key="13">
    <source>
        <dbReference type="EMBL" id="TPP53937.1"/>
    </source>
</evidence>
<dbReference type="VEuPathDB" id="TriTrypDB:LdBPK_020710.1"/>
<dbReference type="GO" id="GO:0046872">
    <property type="term" value="F:metal ion binding"/>
    <property type="evidence" value="ECO:0007669"/>
    <property type="project" value="UniProtKB-UniRule"/>
</dbReference>
<dbReference type="InterPro" id="IPR001567">
    <property type="entry name" value="Pept_M3A_M3B_dom"/>
</dbReference>
<accession>A0A504Y8T0</accession>
<dbReference type="EC" id="3.4.24.70" evidence="8"/>
<feature type="region of interest" description="Disordered" evidence="10">
    <location>
        <begin position="686"/>
        <end position="738"/>
    </location>
</feature>
<keyword evidence="2 9" id="KW-0645">Protease</keyword>
<keyword evidence="11" id="KW-1133">Transmembrane helix</keyword>
<dbReference type="InterPro" id="IPR024077">
    <property type="entry name" value="Neurolysin/TOP_dom2"/>
</dbReference>
<evidence type="ECO:0000256" key="5">
    <source>
        <dbReference type="ARBA" id="ARBA00022833"/>
    </source>
</evidence>
<dbReference type="VEuPathDB" id="TriTrypDB:LdCL_020012600"/>
<evidence type="ECO:0000256" key="3">
    <source>
        <dbReference type="ARBA" id="ARBA00022723"/>
    </source>
</evidence>
<evidence type="ECO:0000256" key="9">
    <source>
        <dbReference type="RuleBase" id="RU003435"/>
    </source>
</evidence>
<dbReference type="VEuPathDB" id="TriTrypDB:LdCL_220022800"/>
<organism evidence="13 14">
    <name type="scientific">Leishmania donovani</name>
    <dbReference type="NCBI Taxonomy" id="5661"/>
    <lineage>
        <taxon>Eukaryota</taxon>
        <taxon>Discoba</taxon>
        <taxon>Euglenozoa</taxon>
        <taxon>Kinetoplastea</taxon>
        <taxon>Metakinetoplastina</taxon>
        <taxon>Trypanosomatida</taxon>
        <taxon>Trypanosomatidae</taxon>
        <taxon>Leishmaniinae</taxon>
        <taxon>Leishmania</taxon>
    </lineage>
</organism>
<dbReference type="VEuPathDB" id="TriTrypDB:LdBPK_191690.1"/>
<comment type="caution">
    <text evidence="13">The sequence shown here is derived from an EMBL/GenBank/DDBJ whole genome shotgun (WGS) entry which is preliminary data.</text>
</comment>
<dbReference type="GO" id="GO:0005829">
    <property type="term" value="C:cytosol"/>
    <property type="evidence" value="ECO:0007669"/>
    <property type="project" value="UniProtKB-ARBA"/>
</dbReference>
<dbReference type="InterPro" id="IPR024079">
    <property type="entry name" value="MetalloPept_cat_dom_sf"/>
</dbReference>
<dbReference type="VEuPathDB" id="TriTrypDB:LDHU3_19.2050"/>
<dbReference type="AlphaFoldDB" id="A0A504Y8T0"/>
<evidence type="ECO:0000256" key="8">
    <source>
        <dbReference type="ARBA" id="ARBA00026100"/>
    </source>
</evidence>
<dbReference type="Gene3D" id="3.40.390.10">
    <property type="entry name" value="Collagenase (Catalytic Domain)"/>
    <property type="match status" value="1"/>
</dbReference>
<dbReference type="Pfam" id="PF01432">
    <property type="entry name" value="Peptidase_M3"/>
    <property type="match status" value="1"/>
</dbReference>
<dbReference type="InterPro" id="IPR034005">
    <property type="entry name" value="M3A_DCP"/>
</dbReference>
<comment type="cofactor">
    <cofactor evidence="9">
        <name>Zn(2+)</name>
        <dbReference type="ChEBI" id="CHEBI:29105"/>
    </cofactor>
    <text evidence="9">Binds 1 zinc ion.</text>
</comment>
<comment type="similarity">
    <text evidence="1 9">Belongs to the peptidase M3 family.</text>
</comment>
<feature type="domain" description="Peptidase M3A/M3B catalytic" evidence="12">
    <location>
        <begin position="227"/>
        <end position="674"/>
    </location>
</feature>
<dbReference type="PANTHER" id="PTHR43660">
    <property type="entry name" value="DIPEPTIDYL CARBOXYPEPTIDASE"/>
    <property type="match status" value="1"/>
</dbReference>
<evidence type="ECO:0000313" key="14">
    <source>
        <dbReference type="Proteomes" id="UP000318447"/>
    </source>
</evidence>
<keyword evidence="4 9" id="KW-0378">Hydrolase</keyword>
<comment type="catalytic activity">
    <reaction evidence="7">
        <text>Hydrolysis of oligopeptides, with broad specificity. Gly or Ala commonly occur as P1 or P1' residues, but more distant residues are also important, as is shown by the fact that Z-Gly-Pro-Gly-|-Gly-Pro-Ala is cleaved, but not Z-(Gly)(5).</text>
        <dbReference type="EC" id="3.4.24.70"/>
    </reaction>
</comment>
<feature type="compositionally biased region" description="Polar residues" evidence="10">
    <location>
        <begin position="1086"/>
        <end position="1100"/>
    </location>
</feature>
<keyword evidence="11" id="KW-0472">Membrane</keyword>
<dbReference type="SUPFAM" id="SSF55486">
    <property type="entry name" value="Metalloproteases ('zincins'), catalytic domain"/>
    <property type="match status" value="1"/>
</dbReference>
<dbReference type="CDD" id="cd06456">
    <property type="entry name" value="M3A_DCP"/>
    <property type="match status" value="1"/>
</dbReference>
<dbReference type="Gene3D" id="1.10.1370.10">
    <property type="entry name" value="Neurolysin, domain 3"/>
    <property type="match status" value="1"/>
</dbReference>
<dbReference type="EMBL" id="RHLC01000015">
    <property type="protein sequence ID" value="TPP53937.1"/>
    <property type="molecule type" value="Genomic_DNA"/>
</dbReference>
<keyword evidence="11" id="KW-0812">Transmembrane</keyword>
<keyword evidence="6 9" id="KW-0482">Metalloprotease</keyword>